<organism evidence="1 2">
    <name type="scientific">Cavenderia fasciculata</name>
    <name type="common">Slime mold</name>
    <name type="synonym">Dictyostelium fasciculatum</name>
    <dbReference type="NCBI Taxonomy" id="261658"/>
    <lineage>
        <taxon>Eukaryota</taxon>
        <taxon>Amoebozoa</taxon>
        <taxon>Evosea</taxon>
        <taxon>Eumycetozoa</taxon>
        <taxon>Dictyostelia</taxon>
        <taxon>Acytosteliales</taxon>
        <taxon>Cavenderiaceae</taxon>
        <taxon>Cavenderia</taxon>
    </lineage>
</organism>
<dbReference type="RefSeq" id="XP_004366770.1">
    <property type="nucleotide sequence ID" value="XM_004366713.1"/>
</dbReference>
<accession>F4PZA8</accession>
<evidence type="ECO:0000313" key="2">
    <source>
        <dbReference type="Proteomes" id="UP000007797"/>
    </source>
</evidence>
<sequence length="657" mass="75732">MSILSLSNLVLLQIIREIQDNVDIICFMLTCKKLYQNSSLKRCVRFKGIEELIDIEKREISQRFIPSTINQFKLLSFKDILMNSINQQQLLIDCLIDPTIINNDTSNITTTMIKDYDFIPSIYSIPSIETLFINDQSEEKDPEEDRFPYNYDMDEEEEEEETVDLTSISLLPNLQRLFVRSYDLDIGKHESIKSLDLHVDELVHLSVLENKFASLTELCIKSRFIRSDKIHLLPSSLTSLTLGRLGVPPKKAFYSLTSLLTLDIDLDFDCQTEKQPFIDLKGLHNLESFKLDGNDYEQHICVDYTIKMTVPPSIKNLNTRLTCIKIHPQCTMPLLERLKVPQCLLLEKKIRLSSSPLLKKLVIDSCFDKMPANLIPSSLEHLSIDKFSSDANILDQVVFPPSLTYLSMKGTCIETVNRNRLPKSLIKLKQLINDPVLPPLPQHLKEIIWKSCNQFKNNKPLLVFPSSTNNNNNNNNNNNSYPPLLETLNLMDICGDFTINVPPITKYLSLQLKPFLAPDGIPFFSLGSKIDRSLMSQQSQQQQWLPINTTHLTCHLGEKTNDKKKLGFRLDEVINHTNVRYLSLSKWHRDIPFEFSIQRLDPDNNNVLVLERHTLQGGIITQRKSINQQKQYDSTYLYLDTSSSNPFKFNWSFDVLN</sequence>
<protein>
    <submittedName>
        <fullName evidence="1">Uncharacterized protein</fullName>
    </submittedName>
</protein>
<dbReference type="Proteomes" id="UP000007797">
    <property type="component" value="Unassembled WGS sequence"/>
</dbReference>
<proteinExistence type="predicted"/>
<keyword evidence="2" id="KW-1185">Reference proteome</keyword>
<name>F4PZA8_CACFS</name>
<dbReference type="SUPFAM" id="SSF52058">
    <property type="entry name" value="L domain-like"/>
    <property type="match status" value="1"/>
</dbReference>
<reference evidence="2" key="1">
    <citation type="journal article" date="2011" name="Genome Res.">
        <title>Phylogeny-wide analysis of social amoeba genomes highlights ancient origins for complex intercellular communication.</title>
        <authorList>
            <person name="Heidel A.J."/>
            <person name="Lawal H.M."/>
            <person name="Felder M."/>
            <person name="Schilde C."/>
            <person name="Helps N.R."/>
            <person name="Tunggal B."/>
            <person name="Rivero F."/>
            <person name="John U."/>
            <person name="Schleicher M."/>
            <person name="Eichinger L."/>
            <person name="Platzer M."/>
            <person name="Noegel A.A."/>
            <person name="Schaap P."/>
            <person name="Gloeckner G."/>
        </authorList>
    </citation>
    <scope>NUCLEOTIDE SEQUENCE [LARGE SCALE GENOMIC DNA]</scope>
    <source>
        <strain evidence="2">SH3</strain>
    </source>
</reference>
<gene>
    <name evidence="1" type="ORF">DFA_02384</name>
</gene>
<evidence type="ECO:0000313" key="1">
    <source>
        <dbReference type="EMBL" id="EGG19137.1"/>
    </source>
</evidence>
<dbReference type="AlphaFoldDB" id="F4PZA8"/>
<dbReference type="GeneID" id="14871072"/>
<dbReference type="EMBL" id="GL883016">
    <property type="protein sequence ID" value="EGG19137.1"/>
    <property type="molecule type" value="Genomic_DNA"/>
</dbReference>
<dbReference type="KEGG" id="dfa:DFA_02384"/>